<evidence type="ECO:0000256" key="2">
    <source>
        <dbReference type="PROSITE-ProRule" id="PRU00176"/>
    </source>
</evidence>
<feature type="compositionally biased region" description="Polar residues" evidence="3">
    <location>
        <begin position="269"/>
        <end position="283"/>
    </location>
</feature>
<reference evidence="5" key="1">
    <citation type="journal article" date="2020" name="Fungal Divers.">
        <title>Resolving the Mortierellaceae phylogeny through synthesis of multi-gene phylogenetics and phylogenomics.</title>
        <authorList>
            <person name="Vandepol N."/>
            <person name="Liber J."/>
            <person name="Desiro A."/>
            <person name="Na H."/>
            <person name="Kennedy M."/>
            <person name="Barry K."/>
            <person name="Grigoriev I.V."/>
            <person name="Miller A.N."/>
            <person name="O'Donnell K."/>
            <person name="Stajich J.E."/>
            <person name="Bonito G."/>
        </authorList>
    </citation>
    <scope>NUCLEOTIDE SEQUENCE</scope>
    <source>
        <strain evidence="5">MES-2147</strain>
    </source>
</reference>
<comment type="caution">
    <text evidence="5">The sequence shown here is derived from an EMBL/GenBank/DDBJ whole genome shotgun (WGS) entry which is preliminary data.</text>
</comment>
<dbReference type="PROSITE" id="PS50102">
    <property type="entry name" value="RRM"/>
    <property type="match status" value="1"/>
</dbReference>
<evidence type="ECO:0000259" key="4">
    <source>
        <dbReference type="PROSITE" id="PS50102"/>
    </source>
</evidence>
<dbReference type="OrthoDB" id="439808at2759"/>
<dbReference type="Pfam" id="PF00076">
    <property type="entry name" value="RRM_1"/>
    <property type="match status" value="1"/>
</dbReference>
<feature type="compositionally biased region" description="Polar residues" evidence="3">
    <location>
        <begin position="311"/>
        <end position="326"/>
    </location>
</feature>
<dbReference type="Gene3D" id="3.30.70.330">
    <property type="match status" value="1"/>
</dbReference>
<dbReference type="Proteomes" id="UP000749646">
    <property type="component" value="Unassembled WGS sequence"/>
</dbReference>
<dbReference type="SMART" id="SM00360">
    <property type="entry name" value="RRM"/>
    <property type="match status" value="1"/>
</dbReference>
<proteinExistence type="predicted"/>
<protein>
    <recommendedName>
        <fullName evidence="4">RRM domain-containing protein</fullName>
    </recommendedName>
</protein>
<accession>A0A9P6SRE2</accession>
<feature type="compositionally biased region" description="Low complexity" evidence="3">
    <location>
        <begin position="253"/>
        <end position="268"/>
    </location>
</feature>
<sequence length="326" mass="35803">MDMVSNRATAVLVVAAAAVDLLLLLLPSIVVRLTVIDPIHHWHLVTIAGPPLRVAIETHEEGMIGIWTTEAMIEEATTVQDMTVEDMIVEEDMNDQIEDTTEDTVETTIEDMIAGTTEIMAAGTIEIMIVAKDMMADTRIEIVTVVDLLQDAQERSGTDEDRLGSKTLYVGNIPYSFREPEVENMFKKFGAIAKVTVVLDQYTGRNKGFAFVEYEDRKDAEEALEQFNGFDVQGRRLKLDWDIGLVKKDIKPSRSTGTTTENSTAETSPQPYTRTATEASTPVDSEATHGPLDPSAVAALAATDATKATGEQIQRNQHPQGQKYSA</sequence>
<dbReference type="InterPro" id="IPR012677">
    <property type="entry name" value="Nucleotide-bd_a/b_plait_sf"/>
</dbReference>
<evidence type="ECO:0000256" key="3">
    <source>
        <dbReference type="SAM" id="MobiDB-lite"/>
    </source>
</evidence>
<feature type="region of interest" description="Disordered" evidence="3">
    <location>
        <begin position="251"/>
        <end position="326"/>
    </location>
</feature>
<dbReference type="EMBL" id="JAAAHW010001749">
    <property type="protein sequence ID" value="KAF9993765.1"/>
    <property type="molecule type" value="Genomic_DNA"/>
</dbReference>
<evidence type="ECO:0000313" key="5">
    <source>
        <dbReference type="EMBL" id="KAF9993765.1"/>
    </source>
</evidence>
<dbReference type="GO" id="GO:0003729">
    <property type="term" value="F:mRNA binding"/>
    <property type="evidence" value="ECO:0007669"/>
    <property type="project" value="TreeGrafter"/>
</dbReference>
<feature type="compositionally biased region" description="Low complexity" evidence="3">
    <location>
        <begin position="296"/>
        <end position="309"/>
    </location>
</feature>
<dbReference type="PANTHER" id="PTHR48025">
    <property type="entry name" value="OS02G0815200 PROTEIN"/>
    <property type="match status" value="1"/>
</dbReference>
<keyword evidence="6" id="KW-1185">Reference proteome</keyword>
<gene>
    <name evidence="5" type="ORF">BGZ65_010663</name>
</gene>
<organism evidence="5 6">
    <name type="scientific">Modicella reniformis</name>
    <dbReference type="NCBI Taxonomy" id="1440133"/>
    <lineage>
        <taxon>Eukaryota</taxon>
        <taxon>Fungi</taxon>
        <taxon>Fungi incertae sedis</taxon>
        <taxon>Mucoromycota</taxon>
        <taxon>Mortierellomycotina</taxon>
        <taxon>Mortierellomycetes</taxon>
        <taxon>Mortierellales</taxon>
        <taxon>Mortierellaceae</taxon>
        <taxon>Modicella</taxon>
    </lineage>
</organism>
<evidence type="ECO:0000256" key="1">
    <source>
        <dbReference type="ARBA" id="ARBA00022884"/>
    </source>
</evidence>
<dbReference type="CDD" id="cd00590">
    <property type="entry name" value="RRM_SF"/>
    <property type="match status" value="1"/>
</dbReference>
<dbReference type="SUPFAM" id="SSF54928">
    <property type="entry name" value="RNA-binding domain, RBD"/>
    <property type="match status" value="1"/>
</dbReference>
<dbReference type="AlphaFoldDB" id="A0A9P6SRE2"/>
<evidence type="ECO:0000313" key="6">
    <source>
        <dbReference type="Proteomes" id="UP000749646"/>
    </source>
</evidence>
<keyword evidence="1 2" id="KW-0694">RNA-binding</keyword>
<dbReference type="InterPro" id="IPR000504">
    <property type="entry name" value="RRM_dom"/>
</dbReference>
<dbReference type="InterPro" id="IPR035979">
    <property type="entry name" value="RBD_domain_sf"/>
</dbReference>
<dbReference type="InterPro" id="IPR050502">
    <property type="entry name" value="Euk_RNA-bind_prot"/>
</dbReference>
<feature type="domain" description="RRM" evidence="4">
    <location>
        <begin position="166"/>
        <end position="244"/>
    </location>
</feature>
<name>A0A9P6SRE2_9FUNG</name>
<dbReference type="PANTHER" id="PTHR48025:SF1">
    <property type="entry name" value="RRM DOMAIN-CONTAINING PROTEIN"/>
    <property type="match status" value="1"/>
</dbReference>